<evidence type="ECO:0000313" key="7">
    <source>
        <dbReference type="Proteomes" id="UP000217199"/>
    </source>
</evidence>
<dbReference type="GO" id="GO:0034354">
    <property type="term" value="P:'de novo' NAD+ biosynthetic process from L-tryptophan"/>
    <property type="evidence" value="ECO:0007669"/>
    <property type="project" value="TreeGrafter"/>
</dbReference>
<keyword evidence="4" id="KW-0349">Heme</keyword>
<name>A0A286U8I4_9AGAM</name>
<dbReference type="InterPro" id="IPR000898">
    <property type="entry name" value="Indolamine_dOase"/>
</dbReference>
<proteinExistence type="inferred from homology"/>
<evidence type="ECO:0000256" key="4">
    <source>
        <dbReference type="PIRSR" id="PIRSR600898-1"/>
    </source>
</evidence>
<feature type="region of interest" description="Disordered" evidence="5">
    <location>
        <begin position="1"/>
        <end position="26"/>
    </location>
</feature>
<dbReference type="OrthoDB" id="540174at2759"/>
<dbReference type="GO" id="GO:0046872">
    <property type="term" value="F:metal ion binding"/>
    <property type="evidence" value="ECO:0007669"/>
    <property type="project" value="UniProtKB-KW"/>
</dbReference>
<dbReference type="GO" id="GO:0019441">
    <property type="term" value="P:L-tryptophan catabolic process to kynurenine"/>
    <property type="evidence" value="ECO:0007669"/>
    <property type="project" value="InterPro"/>
</dbReference>
<dbReference type="PANTHER" id="PTHR28657:SF5">
    <property type="entry name" value="INDOLEAMINE 2,3-DIOXYGENASE"/>
    <property type="match status" value="1"/>
</dbReference>
<dbReference type="STRING" id="2282107.A0A286U8I4"/>
<dbReference type="SUPFAM" id="SSF140959">
    <property type="entry name" value="Indolic compounds 2,3-dioxygenase-like"/>
    <property type="match status" value="1"/>
</dbReference>
<evidence type="ECO:0000313" key="6">
    <source>
        <dbReference type="EMBL" id="PAV15903.1"/>
    </source>
</evidence>
<evidence type="ECO:0000256" key="3">
    <source>
        <dbReference type="ARBA" id="ARBA00023004"/>
    </source>
</evidence>
<dbReference type="GO" id="GO:0033754">
    <property type="term" value="F:indoleamine 2,3-dioxygenase activity"/>
    <property type="evidence" value="ECO:0007669"/>
    <property type="project" value="TreeGrafter"/>
</dbReference>
<dbReference type="InParanoid" id="A0A286U8I4"/>
<keyword evidence="3 4" id="KW-0408">Iron</keyword>
<evidence type="ECO:0000256" key="5">
    <source>
        <dbReference type="SAM" id="MobiDB-lite"/>
    </source>
</evidence>
<sequence>MTSPPLHFLSLPRPDANSGPAAGVPDTTTVAAHDFDVDARTGFMPPQAPLSRLPEPWELWETVLDEAISSRLKLGEAKDITEEDRQKSESWRDKTRLLPVLQTTELKQSEVLLRRSHLVLAWLMHFYINTLHPTAPIIIPRSISIPLLEVSDYMILPPVLTYSDDVLYNWKFKNAETTTGLPTSDNICIQTSFTSTVSEEHFYLVPAYMELRGAVALSLMSLIMDEAYVRDSIALRRISRYLQHLSHVINDLTTILMTMREKCDPDVFYHEVRPWFKGQDSMKGERRWVFEGVGEPEYEHLKQPSDDQLHGPSAGQSSLIHAIDTFLGVESHKASISGASQRGKEKQEESFLGRMQKYMPRHHRAFLRHLATNPRPLRVIVDEETTEGRNPELRIAYNEAVQSLKNLRDFHLRIVAMYIIGPSRRVAAGQREIPGTSQTASVATIDAPVEKGTGGTNAMVFLKGIRDRTADTVLVSNLDVTTI</sequence>
<gene>
    <name evidence="6" type="ORF">PNOK_0876100</name>
</gene>
<evidence type="ECO:0000256" key="1">
    <source>
        <dbReference type="ARBA" id="ARBA00007119"/>
    </source>
</evidence>
<reference evidence="6 7" key="1">
    <citation type="journal article" date="2017" name="Mol. Ecol.">
        <title>Comparative and population genomic landscape of Phellinus noxius: A hypervariable fungus causing root rot in trees.</title>
        <authorList>
            <person name="Chung C.L."/>
            <person name="Lee T.J."/>
            <person name="Akiba M."/>
            <person name="Lee H.H."/>
            <person name="Kuo T.H."/>
            <person name="Liu D."/>
            <person name="Ke H.M."/>
            <person name="Yokoi T."/>
            <person name="Roa M.B."/>
            <person name="Lu M.J."/>
            <person name="Chang Y.Y."/>
            <person name="Ann P.J."/>
            <person name="Tsai J.N."/>
            <person name="Chen C.Y."/>
            <person name="Tzean S.S."/>
            <person name="Ota Y."/>
            <person name="Hattori T."/>
            <person name="Sahashi N."/>
            <person name="Liou R.F."/>
            <person name="Kikuchi T."/>
            <person name="Tsai I.J."/>
        </authorList>
    </citation>
    <scope>NUCLEOTIDE SEQUENCE [LARGE SCALE GENOMIC DNA]</scope>
    <source>
        <strain evidence="6 7">FFPRI411160</strain>
    </source>
</reference>
<protein>
    <submittedName>
        <fullName evidence="6">Indoleamine 2,3-dioxygenase</fullName>
    </submittedName>
</protein>
<dbReference type="PANTHER" id="PTHR28657">
    <property type="entry name" value="INDOLEAMINE 2,3-DIOXYGENASE"/>
    <property type="match status" value="1"/>
</dbReference>
<comment type="similarity">
    <text evidence="1">Belongs to the indoleamine 2,3-dioxygenase family.</text>
</comment>
<comment type="caution">
    <text evidence="6">The sequence shown here is derived from an EMBL/GenBank/DDBJ whole genome shotgun (WGS) entry which is preliminary data.</text>
</comment>
<evidence type="ECO:0000256" key="2">
    <source>
        <dbReference type="ARBA" id="ARBA00022723"/>
    </source>
</evidence>
<dbReference type="Gene3D" id="1.20.58.480">
    <property type="match status" value="1"/>
</dbReference>
<dbReference type="EMBL" id="NBII01000009">
    <property type="protein sequence ID" value="PAV15903.1"/>
    <property type="molecule type" value="Genomic_DNA"/>
</dbReference>
<dbReference type="AlphaFoldDB" id="A0A286U8I4"/>
<dbReference type="GO" id="GO:0020037">
    <property type="term" value="F:heme binding"/>
    <property type="evidence" value="ECO:0007669"/>
    <property type="project" value="InterPro"/>
</dbReference>
<dbReference type="InterPro" id="IPR037217">
    <property type="entry name" value="Trp/Indoleamine_2_3_dOase-like"/>
</dbReference>
<organism evidence="6 7">
    <name type="scientific">Pyrrhoderma noxium</name>
    <dbReference type="NCBI Taxonomy" id="2282107"/>
    <lineage>
        <taxon>Eukaryota</taxon>
        <taxon>Fungi</taxon>
        <taxon>Dikarya</taxon>
        <taxon>Basidiomycota</taxon>
        <taxon>Agaricomycotina</taxon>
        <taxon>Agaricomycetes</taxon>
        <taxon>Hymenochaetales</taxon>
        <taxon>Hymenochaetaceae</taxon>
        <taxon>Pyrrhoderma</taxon>
    </lineage>
</organism>
<accession>A0A286U8I4</accession>
<dbReference type="Pfam" id="PF01231">
    <property type="entry name" value="IDO"/>
    <property type="match status" value="1"/>
</dbReference>
<feature type="binding site" description="proximal binding residue" evidence="4">
    <location>
        <position position="411"/>
    </location>
    <ligand>
        <name>heme b</name>
        <dbReference type="ChEBI" id="CHEBI:60344"/>
    </ligand>
    <ligandPart>
        <name>Fe</name>
        <dbReference type="ChEBI" id="CHEBI:18248"/>
    </ligandPart>
</feature>
<keyword evidence="7" id="KW-1185">Reference proteome</keyword>
<keyword evidence="2 4" id="KW-0479">Metal-binding</keyword>
<dbReference type="Proteomes" id="UP000217199">
    <property type="component" value="Unassembled WGS sequence"/>
</dbReference>
<dbReference type="GO" id="GO:0005737">
    <property type="term" value="C:cytoplasm"/>
    <property type="evidence" value="ECO:0007669"/>
    <property type="project" value="TreeGrafter"/>
</dbReference>